<gene>
    <name evidence="7" type="ORF">EVA_02586</name>
</gene>
<keyword evidence="2" id="KW-0812">Transmembrane</keyword>
<comment type="subcellular location">
    <subcellularLocation>
        <location evidence="1">Membrane</location>
        <topology evidence="1">Single-pass membrane protein</topology>
    </subcellularLocation>
</comment>
<evidence type="ECO:0000256" key="3">
    <source>
        <dbReference type="ARBA" id="ARBA00022989"/>
    </source>
</evidence>
<feature type="compositionally biased region" description="Basic and acidic residues" evidence="5">
    <location>
        <begin position="850"/>
        <end position="862"/>
    </location>
</feature>
<evidence type="ECO:0000256" key="5">
    <source>
        <dbReference type="SAM" id="MobiDB-lite"/>
    </source>
</evidence>
<keyword evidence="3" id="KW-1133">Transmembrane helix</keyword>
<dbReference type="AlphaFoldDB" id="J9H0U3"/>
<evidence type="ECO:0000313" key="7">
    <source>
        <dbReference type="EMBL" id="EJX09303.1"/>
    </source>
</evidence>
<name>J9H0U3_9ZZZZ</name>
<accession>J9H0U3</accession>
<dbReference type="Pfam" id="PF04357">
    <property type="entry name" value="TamB"/>
    <property type="match status" value="1"/>
</dbReference>
<evidence type="ECO:0000256" key="1">
    <source>
        <dbReference type="ARBA" id="ARBA00004167"/>
    </source>
</evidence>
<feature type="compositionally biased region" description="Polar residues" evidence="5">
    <location>
        <begin position="863"/>
        <end position="872"/>
    </location>
</feature>
<comment type="caution">
    <text evidence="7">The sequence shown here is derived from an EMBL/GenBank/DDBJ whole genome shotgun (WGS) entry which is preliminary data.</text>
</comment>
<sequence>MRQPSHSAEEWNIGLVLRKSDFFKQVLHLPLEFSGDVSLNGYLNASGEKFLFSGVADYLKYQDNELHNLRLLLRDSDDEIFSRLQANRFFKKKDVHLELEVRTHEGKLLSDLLWEDRSGSHYKGMLKVATAFDRDERLRIHSQVFPTEMVINDTLWQIHPGEITVVGDSISVGQLGFSHQDQQLLLHGQCSRHPEDSIVADLQKIDVAYILDLFNIGSVSFGGHATGRVAVQNIFNGLSLSAQLDLPAFYFNQAHLGHALIRGAFNSNDKRIRLWGDIREPDMGYTKVVGYVSPAESSLDLSVDSKNTNVAFLNRYLSDILQDIKGRTTGHCRIFGPFKQLDFEGEEDANIAVTIPATGVRYDVGGGKVVLSKGNFSFQDFTLLSGAKGSGRISGSMRHDHLKNINYRFKVNADDLLVYDKDESVDLPFFATVYGTGDIEFFGKPGRLDADINITPGDRTTLTYTVDSPDAVEDVQFLRFVDAADTLREDRHHTVSNSDGDDDEEEMSTTDIRLNFLVDMNPQASLKVLMDRKSGDYLMVHGYGPIRASFYNKGRFEMFGKLNVQRGYYKMSIQDVIRKNFEFTDGSFINFAGDPFEGNLGLRAIYVVNSASLADLNIGSNLSDNSTRVNCVLNFSGKVKSPQVKFDLELPNASDDVQQMVRNLICTEEDMNMQILYLLGVGRFYTYNFETTEAAENQSQSSVAMKSFLSNTLSSQLNNIISNAMGSSNWSFGANLSTGAIGWSDMEVEGVLTGRLLNNRLLINGNFGYRDRNSYLNNSSTNFVGDFDVQYMLTPNGGINLKAYSETNDRYFSKSSLTTQGAGILLKRDFSSLKDLFTPARKKKNKDKKKAAAADPTKKESATRQPARQASL</sequence>
<proteinExistence type="predicted"/>
<feature type="region of interest" description="Disordered" evidence="5">
    <location>
        <begin position="840"/>
        <end position="872"/>
    </location>
</feature>
<evidence type="ECO:0000256" key="2">
    <source>
        <dbReference type="ARBA" id="ARBA00022692"/>
    </source>
</evidence>
<feature type="domain" description="Translocation and assembly module TamB C-terminal" evidence="6">
    <location>
        <begin position="385"/>
        <end position="830"/>
    </location>
</feature>
<organism evidence="7">
    <name type="scientific">gut metagenome</name>
    <dbReference type="NCBI Taxonomy" id="749906"/>
    <lineage>
        <taxon>unclassified sequences</taxon>
        <taxon>metagenomes</taxon>
        <taxon>organismal metagenomes</taxon>
    </lineage>
</organism>
<evidence type="ECO:0000256" key="4">
    <source>
        <dbReference type="ARBA" id="ARBA00023136"/>
    </source>
</evidence>
<dbReference type="GO" id="GO:0009306">
    <property type="term" value="P:protein secretion"/>
    <property type="evidence" value="ECO:0007669"/>
    <property type="project" value="InterPro"/>
</dbReference>
<dbReference type="InterPro" id="IPR007452">
    <property type="entry name" value="TamB_C"/>
</dbReference>
<evidence type="ECO:0000259" key="6">
    <source>
        <dbReference type="Pfam" id="PF04357"/>
    </source>
</evidence>
<protein>
    <recommendedName>
        <fullName evidence="6">Translocation and assembly module TamB C-terminal domain-containing protein</fullName>
    </recommendedName>
</protein>
<reference evidence="7" key="1">
    <citation type="journal article" date="2012" name="PLoS ONE">
        <title>Gene sets for utilization of primary and secondary nutrition supplies in the distal gut of endangered iberian lynx.</title>
        <authorList>
            <person name="Alcaide M."/>
            <person name="Messina E."/>
            <person name="Richter M."/>
            <person name="Bargiela R."/>
            <person name="Peplies J."/>
            <person name="Huws S.A."/>
            <person name="Newbold C.J."/>
            <person name="Golyshin P.N."/>
            <person name="Simon M.A."/>
            <person name="Lopez G."/>
            <person name="Yakimov M.M."/>
            <person name="Ferrer M."/>
        </authorList>
    </citation>
    <scope>NUCLEOTIDE SEQUENCE</scope>
</reference>
<dbReference type="EMBL" id="AMCI01000422">
    <property type="protein sequence ID" value="EJX09303.1"/>
    <property type="molecule type" value="Genomic_DNA"/>
</dbReference>
<keyword evidence="4" id="KW-0472">Membrane</keyword>
<feature type="compositionally biased region" description="Basic residues" evidence="5">
    <location>
        <begin position="840"/>
        <end position="849"/>
    </location>
</feature>
<dbReference type="GO" id="GO:0005886">
    <property type="term" value="C:plasma membrane"/>
    <property type="evidence" value="ECO:0007669"/>
    <property type="project" value="InterPro"/>
</dbReference>